<dbReference type="CDD" id="cd00609">
    <property type="entry name" value="AAT_like"/>
    <property type="match status" value="1"/>
</dbReference>
<dbReference type="InterPro" id="IPR015424">
    <property type="entry name" value="PyrdxlP-dep_Trfase"/>
</dbReference>
<feature type="domain" description="Aminotransferase class I/classII large" evidence="2">
    <location>
        <begin position="72"/>
        <end position="414"/>
    </location>
</feature>
<proteinExistence type="predicted"/>
<dbReference type="OrthoDB" id="7042322at2759"/>
<dbReference type="Pfam" id="PF00155">
    <property type="entry name" value="Aminotran_1_2"/>
    <property type="match status" value="1"/>
</dbReference>
<dbReference type="Gene3D" id="3.90.1150.10">
    <property type="entry name" value="Aspartate Aminotransferase, domain 1"/>
    <property type="match status" value="1"/>
</dbReference>
<dbReference type="GO" id="GO:0030170">
    <property type="term" value="F:pyridoxal phosphate binding"/>
    <property type="evidence" value="ECO:0007669"/>
    <property type="project" value="InterPro"/>
</dbReference>
<keyword evidence="1" id="KW-0663">Pyridoxal phosphate</keyword>
<evidence type="ECO:0000256" key="1">
    <source>
        <dbReference type="ARBA" id="ARBA00022898"/>
    </source>
</evidence>
<dbReference type="PRINTS" id="PR00753">
    <property type="entry name" value="ACCSYNTHASE"/>
</dbReference>
<dbReference type="InterPro" id="IPR004839">
    <property type="entry name" value="Aminotransferase_I/II_large"/>
</dbReference>
<dbReference type="InterPro" id="IPR015421">
    <property type="entry name" value="PyrdxlP-dep_Trfase_major"/>
</dbReference>
<evidence type="ECO:0000313" key="4">
    <source>
        <dbReference type="Proteomes" id="UP000800200"/>
    </source>
</evidence>
<sequence>MLSRRGAETAEQLDIPWRFVPGGNRYDPDTNPSGLISFATAENALVQQELEDFANNNVHIPGLAFTYRYSTAGGPRFPAALAAFLNEYFHPCKPLTGSNVQITSAATALHEILAFSLADPGQGILTSRPCYGRFELDFGNKAHLKLVYPETYAETCFHPDVVHVYEEALLKSNAEGVTIRALLVVNPHNPLGRCYPKETLIALMSLCEKHKIHFISDEVYALSVFDSGEPDTIPFTSALSINPSGVIDEDLLHVTYAMSKDFGAAGLRRGALITKNTALQNSLTSIIRFHSPSGMSIAIGTVMLEDREWCRNFISLSQKRIAEAYRFVTDGLRKIGVKYLAGANAGFFIWIDLSPYLPPGSETKSPEEREFALAQKLVDAGVFLHPGEEHSLMPGWFRLVYTQERRIVEKGLERLESVISRK</sequence>
<dbReference type="Proteomes" id="UP000800200">
    <property type="component" value="Unassembled WGS sequence"/>
</dbReference>
<reference evidence="3" key="1">
    <citation type="journal article" date="2020" name="Stud. Mycol.">
        <title>101 Dothideomycetes genomes: a test case for predicting lifestyles and emergence of pathogens.</title>
        <authorList>
            <person name="Haridas S."/>
            <person name="Albert R."/>
            <person name="Binder M."/>
            <person name="Bloem J."/>
            <person name="Labutti K."/>
            <person name="Salamov A."/>
            <person name="Andreopoulos B."/>
            <person name="Baker S."/>
            <person name="Barry K."/>
            <person name="Bills G."/>
            <person name="Bluhm B."/>
            <person name="Cannon C."/>
            <person name="Castanera R."/>
            <person name="Culley D."/>
            <person name="Daum C."/>
            <person name="Ezra D."/>
            <person name="Gonzalez J."/>
            <person name="Henrissat B."/>
            <person name="Kuo A."/>
            <person name="Liang C."/>
            <person name="Lipzen A."/>
            <person name="Lutzoni F."/>
            <person name="Magnuson J."/>
            <person name="Mondo S."/>
            <person name="Nolan M."/>
            <person name="Ohm R."/>
            <person name="Pangilinan J."/>
            <person name="Park H.-J."/>
            <person name="Ramirez L."/>
            <person name="Alfaro M."/>
            <person name="Sun H."/>
            <person name="Tritt A."/>
            <person name="Yoshinaga Y."/>
            <person name="Zwiers L.-H."/>
            <person name="Turgeon B."/>
            <person name="Goodwin S."/>
            <person name="Spatafora J."/>
            <person name="Crous P."/>
            <person name="Grigoriev I."/>
        </authorList>
    </citation>
    <scope>NUCLEOTIDE SEQUENCE</scope>
    <source>
        <strain evidence="3">CBS 207.26</strain>
    </source>
</reference>
<protein>
    <submittedName>
        <fullName evidence="3">PLP-dependent transferase</fullName>
    </submittedName>
</protein>
<dbReference type="InterPro" id="IPR015422">
    <property type="entry name" value="PyrdxlP-dep_Trfase_small"/>
</dbReference>
<dbReference type="AlphaFoldDB" id="A0A6A6DWH7"/>
<dbReference type="PANTHER" id="PTHR43795:SF39">
    <property type="entry name" value="AMINOTRANSFERASE CLASS I_CLASSII DOMAIN-CONTAINING PROTEIN"/>
    <property type="match status" value="1"/>
</dbReference>
<accession>A0A6A6DWH7</accession>
<keyword evidence="3" id="KW-0808">Transferase</keyword>
<dbReference type="SUPFAM" id="SSF53383">
    <property type="entry name" value="PLP-dependent transferases"/>
    <property type="match status" value="1"/>
</dbReference>
<gene>
    <name evidence="3" type="ORF">K469DRAFT_634099</name>
</gene>
<evidence type="ECO:0000259" key="2">
    <source>
        <dbReference type="Pfam" id="PF00155"/>
    </source>
</evidence>
<dbReference type="EMBL" id="ML994639">
    <property type="protein sequence ID" value="KAF2184037.1"/>
    <property type="molecule type" value="Genomic_DNA"/>
</dbReference>
<dbReference type="GO" id="GO:0006520">
    <property type="term" value="P:amino acid metabolic process"/>
    <property type="evidence" value="ECO:0007669"/>
    <property type="project" value="TreeGrafter"/>
</dbReference>
<dbReference type="PANTHER" id="PTHR43795">
    <property type="entry name" value="BIFUNCTIONAL ASPARTATE AMINOTRANSFERASE AND GLUTAMATE/ASPARTATE-PREPHENATE AMINOTRANSFERASE-RELATED"/>
    <property type="match status" value="1"/>
</dbReference>
<dbReference type="Gene3D" id="3.40.640.10">
    <property type="entry name" value="Type I PLP-dependent aspartate aminotransferase-like (Major domain)"/>
    <property type="match status" value="1"/>
</dbReference>
<name>A0A6A6DWH7_9PEZI</name>
<evidence type="ECO:0000313" key="3">
    <source>
        <dbReference type="EMBL" id="KAF2184037.1"/>
    </source>
</evidence>
<dbReference type="InterPro" id="IPR050478">
    <property type="entry name" value="Ethylene_sulfur-biosynth"/>
</dbReference>
<organism evidence="3 4">
    <name type="scientific">Zopfia rhizophila CBS 207.26</name>
    <dbReference type="NCBI Taxonomy" id="1314779"/>
    <lineage>
        <taxon>Eukaryota</taxon>
        <taxon>Fungi</taxon>
        <taxon>Dikarya</taxon>
        <taxon>Ascomycota</taxon>
        <taxon>Pezizomycotina</taxon>
        <taxon>Dothideomycetes</taxon>
        <taxon>Dothideomycetes incertae sedis</taxon>
        <taxon>Zopfiaceae</taxon>
        <taxon>Zopfia</taxon>
    </lineage>
</organism>
<dbReference type="GO" id="GO:0008483">
    <property type="term" value="F:transaminase activity"/>
    <property type="evidence" value="ECO:0007669"/>
    <property type="project" value="TreeGrafter"/>
</dbReference>
<keyword evidence="4" id="KW-1185">Reference proteome</keyword>